<dbReference type="Proteomes" id="UP000001343">
    <property type="component" value="Unassembled WGS sequence"/>
</dbReference>
<gene>
    <name evidence="1" type="ORF">LEP1GSC125_0939</name>
</gene>
<proteinExistence type="predicted"/>
<dbReference type="EMBL" id="AKWM02000002">
    <property type="protein sequence ID" value="EKS02125.1"/>
    <property type="molecule type" value="Genomic_DNA"/>
</dbReference>
<dbReference type="AlphaFoldDB" id="A0AA87MR06"/>
<evidence type="ECO:0000313" key="1">
    <source>
        <dbReference type="EMBL" id="EKS02125.1"/>
    </source>
</evidence>
<comment type="caution">
    <text evidence="1">The sequence shown here is derived from an EMBL/GenBank/DDBJ whole genome shotgun (WGS) entry which is preliminary data.</text>
</comment>
<evidence type="ECO:0000313" key="2">
    <source>
        <dbReference type="Proteomes" id="UP000001343"/>
    </source>
</evidence>
<sequence length="65" mass="7673">MCGTKKNFHARFWEMIPDQIANELFEESKNYIPKQMVEMLQMNQNTSCAKPHTCGENNLKTEFFV</sequence>
<reference evidence="1 2" key="1">
    <citation type="journal article" date="2014" name="Int. J. Syst. Evol. Microbiol.">
        <title>Leptospira mayottensis sp. nov., a pathogenic species of the genus Leptospira isolated from humans.</title>
        <authorList>
            <person name="Bourhy P."/>
            <person name="Collet L."/>
            <person name="Brisse S."/>
            <person name="Picardeau M."/>
        </authorList>
    </citation>
    <scope>NUCLEOTIDE SEQUENCE [LARGE SCALE GENOMIC DNA]</scope>
    <source>
        <strain evidence="1 2">200901122</strain>
    </source>
</reference>
<protein>
    <submittedName>
        <fullName evidence="1">Uncharacterized protein</fullName>
    </submittedName>
</protein>
<accession>A0AA87MR06</accession>
<name>A0AA87MR06_9LEPT</name>
<organism evidence="1 2">
    <name type="scientific">Leptospira mayottensis 200901122</name>
    <dbReference type="NCBI Taxonomy" id="1193010"/>
    <lineage>
        <taxon>Bacteria</taxon>
        <taxon>Pseudomonadati</taxon>
        <taxon>Spirochaetota</taxon>
        <taxon>Spirochaetia</taxon>
        <taxon>Leptospirales</taxon>
        <taxon>Leptospiraceae</taxon>
        <taxon>Leptospira</taxon>
    </lineage>
</organism>